<gene>
    <name evidence="7" type="ORF">DFA_01320</name>
</gene>
<accession>F4PS53</accession>
<dbReference type="GO" id="GO:0071567">
    <property type="term" value="F:deUFMylase activity"/>
    <property type="evidence" value="ECO:0007669"/>
    <property type="project" value="TreeGrafter"/>
</dbReference>
<dbReference type="AlphaFoldDB" id="F4PS53"/>
<evidence type="ECO:0000259" key="6">
    <source>
        <dbReference type="Pfam" id="PF07910"/>
    </source>
</evidence>
<dbReference type="GO" id="GO:0006508">
    <property type="term" value="P:proteolysis"/>
    <property type="evidence" value="ECO:0007669"/>
    <property type="project" value="UniProtKB-KW"/>
</dbReference>
<name>F4PS53_CACFS</name>
<keyword evidence="4" id="KW-0378">Hydrolase</keyword>
<evidence type="ECO:0000256" key="3">
    <source>
        <dbReference type="ARBA" id="ARBA00022786"/>
    </source>
</evidence>
<keyword evidence="5" id="KW-0788">Thiol protease</keyword>
<feature type="domain" description="UFSP1/2/DUB catalytic" evidence="6">
    <location>
        <begin position="401"/>
        <end position="585"/>
    </location>
</feature>
<evidence type="ECO:0000256" key="1">
    <source>
        <dbReference type="ARBA" id="ARBA00008552"/>
    </source>
</evidence>
<proteinExistence type="inferred from homology"/>
<dbReference type="EMBL" id="GL883010">
    <property type="protein sequence ID" value="EGG21436.1"/>
    <property type="molecule type" value="Genomic_DNA"/>
</dbReference>
<dbReference type="OrthoDB" id="417506at2759"/>
<dbReference type="GeneID" id="14872694"/>
<dbReference type="MEROPS" id="C78.A04"/>
<keyword evidence="3" id="KW-0833">Ubl conjugation pathway</keyword>
<comment type="similarity">
    <text evidence="1">Belongs to the peptidase C78 family.</text>
</comment>
<dbReference type="SUPFAM" id="SSF54001">
    <property type="entry name" value="Cysteine proteinases"/>
    <property type="match status" value="1"/>
</dbReference>
<evidence type="ECO:0000256" key="5">
    <source>
        <dbReference type="ARBA" id="ARBA00022807"/>
    </source>
</evidence>
<dbReference type="STRING" id="1054147.F4PS53"/>
<reference evidence="8" key="1">
    <citation type="journal article" date="2011" name="Genome Res.">
        <title>Phylogeny-wide analysis of social amoeba genomes highlights ancient origins for complex intercellular communication.</title>
        <authorList>
            <person name="Heidel A.J."/>
            <person name="Lawal H.M."/>
            <person name="Felder M."/>
            <person name="Schilde C."/>
            <person name="Helps N.R."/>
            <person name="Tunggal B."/>
            <person name="Rivero F."/>
            <person name="John U."/>
            <person name="Schleicher M."/>
            <person name="Eichinger L."/>
            <person name="Platzer M."/>
            <person name="Noegel A.A."/>
            <person name="Schaap P."/>
            <person name="Gloeckner G."/>
        </authorList>
    </citation>
    <scope>NUCLEOTIDE SEQUENCE [LARGE SCALE GENOMIC DNA]</scope>
    <source>
        <strain evidence="8">SH3</strain>
    </source>
</reference>
<sequence>MTTTTTIVYYNQQIIERIKWIIENEEYKKLLLDQDDRVSFKLVGYEQTVLYVLPNVHSVVQMLNDNEIRDSIPFGLDIIGSLYIISNDDDDEKKKKEHLLVQSSSPMLIAFYDQQLDKIEFYDKESNRIEEIVQITNIQEHLNNQFDFIWVHSNTILSKDTIELFKSSKKDSIYFKKSNSKQLLSINTTTNQLKSLFEQQSTTKKNSTTSSSSSSTSTSFFGFKTVLELVPLFKVTTNDITNLLTPQLSLVSCSNNNNNNIIQESSYEFNRIVFIPKQSSSSSDDTIFNNIIKSILNQVSSGNIKYYQFEIPFIPFPITIGYEKNGSGLIDDEDDKLKSKRYNYHVQFGLPLDKPLLRSSKAYTPPTPTDMDNSNSSSKFTPHIQNIHLNLNLESKIGGIVSLVQGSYDYFHYLQDHFDDDGWGCAYRSMQTICSWLKYQDYTNRQVPTHNEIQNILVSIQDKPPSFYKSKQWIGAFEITLCLQNLYNIDCKIINVTSGSEVIYKARELARHFDRDGSPIMIGGGVLAYTLLGVDFNAETGDARYLILDPHYTGNPTDLKNIKDKGWCAWKGSNIFRKDAFYNFCLPQVPKDI</sequence>
<dbReference type="PANTHER" id="PTHR48153">
    <property type="entry name" value="UFM1-SPECIFIC PROTEASE 2"/>
    <property type="match status" value="1"/>
</dbReference>
<keyword evidence="2" id="KW-0645">Protease</keyword>
<dbReference type="FunFam" id="3.90.70.130:FF:000001">
    <property type="entry name" value="Probable Ufm1-specific protease 2"/>
    <property type="match status" value="1"/>
</dbReference>
<dbReference type="InterPro" id="IPR012462">
    <property type="entry name" value="UFSP1/2_DUB_cat"/>
</dbReference>
<keyword evidence="8" id="KW-1185">Reference proteome</keyword>
<dbReference type="InterPro" id="IPR038765">
    <property type="entry name" value="Papain-like_cys_pep_sf"/>
</dbReference>
<evidence type="ECO:0000256" key="4">
    <source>
        <dbReference type="ARBA" id="ARBA00022801"/>
    </source>
</evidence>
<dbReference type="Proteomes" id="UP000007797">
    <property type="component" value="Unassembled WGS sequence"/>
</dbReference>
<protein>
    <recommendedName>
        <fullName evidence="6">UFSP1/2/DUB catalytic domain-containing protein</fullName>
    </recommendedName>
</protein>
<dbReference type="RefSeq" id="XP_004359286.1">
    <property type="nucleotide sequence ID" value="XM_004359229.1"/>
</dbReference>
<evidence type="ECO:0000313" key="7">
    <source>
        <dbReference type="EMBL" id="EGG21436.1"/>
    </source>
</evidence>
<dbReference type="KEGG" id="dfa:DFA_01320"/>
<evidence type="ECO:0000256" key="2">
    <source>
        <dbReference type="ARBA" id="ARBA00022670"/>
    </source>
</evidence>
<evidence type="ECO:0000313" key="8">
    <source>
        <dbReference type="Proteomes" id="UP000007797"/>
    </source>
</evidence>
<dbReference type="PANTHER" id="PTHR48153:SF2">
    <property type="entry name" value="UFM1-SPECIFIC PROTEASE 2"/>
    <property type="match status" value="1"/>
</dbReference>
<organism evidence="7 8">
    <name type="scientific">Cavenderia fasciculata</name>
    <name type="common">Slime mold</name>
    <name type="synonym">Dictyostelium fasciculatum</name>
    <dbReference type="NCBI Taxonomy" id="261658"/>
    <lineage>
        <taxon>Eukaryota</taxon>
        <taxon>Amoebozoa</taxon>
        <taxon>Evosea</taxon>
        <taxon>Eumycetozoa</taxon>
        <taxon>Dictyostelia</taxon>
        <taxon>Acytosteliales</taxon>
        <taxon>Cavenderiaceae</taxon>
        <taxon>Cavenderia</taxon>
    </lineage>
</organism>
<dbReference type="Gene3D" id="3.90.70.130">
    <property type="match status" value="1"/>
</dbReference>
<dbReference type="Pfam" id="PF07910">
    <property type="entry name" value="Peptidase_C78"/>
    <property type="match status" value="1"/>
</dbReference>